<dbReference type="HOGENOM" id="CLU_002341_6_1_1"/>
<proteinExistence type="predicted"/>
<protein>
    <submittedName>
        <fullName evidence="5">Uncharacterized protein</fullName>
    </submittedName>
</protein>
<feature type="domain" description="DUF7791" evidence="4">
    <location>
        <begin position="592"/>
        <end position="757"/>
    </location>
</feature>
<dbReference type="SUPFAM" id="SSF52540">
    <property type="entry name" value="P-loop containing nucleoside triphosphate hydrolases"/>
    <property type="match status" value="1"/>
</dbReference>
<organism evidence="5 6">
    <name type="scientific">Phialophora macrospora</name>
    <dbReference type="NCBI Taxonomy" id="1851006"/>
    <lineage>
        <taxon>Eukaryota</taxon>
        <taxon>Fungi</taxon>
        <taxon>Dikarya</taxon>
        <taxon>Ascomycota</taxon>
        <taxon>Pezizomycotina</taxon>
        <taxon>Eurotiomycetes</taxon>
        <taxon>Chaetothyriomycetidae</taxon>
        <taxon>Chaetothyriales</taxon>
        <taxon>Herpotrichiellaceae</taxon>
        <taxon>Phialophora</taxon>
    </lineage>
</organism>
<dbReference type="PANTHER" id="PTHR10039">
    <property type="entry name" value="AMELOGENIN"/>
    <property type="match status" value="1"/>
</dbReference>
<dbReference type="InterPro" id="IPR056693">
    <property type="entry name" value="DUF7791"/>
</dbReference>
<evidence type="ECO:0000256" key="1">
    <source>
        <dbReference type="ARBA" id="ARBA00022737"/>
    </source>
</evidence>
<reference evidence="5 6" key="1">
    <citation type="submission" date="2015-01" db="EMBL/GenBank/DDBJ databases">
        <title>The Genome Sequence of Capronia semiimmersa CBS27337.</title>
        <authorList>
            <consortium name="The Broad Institute Genomics Platform"/>
            <person name="Cuomo C."/>
            <person name="de Hoog S."/>
            <person name="Gorbushina A."/>
            <person name="Stielow B."/>
            <person name="Teixiera M."/>
            <person name="Abouelleil A."/>
            <person name="Chapman S.B."/>
            <person name="Priest M."/>
            <person name="Young S.K."/>
            <person name="Wortman J."/>
            <person name="Nusbaum C."/>
            <person name="Birren B."/>
        </authorList>
    </citation>
    <scope>NUCLEOTIDE SEQUENCE [LARGE SCALE GENOMIC DNA]</scope>
    <source>
        <strain evidence="5 6">CBS 27337</strain>
    </source>
</reference>
<name>A0A0D2FLR3_9EURO</name>
<evidence type="ECO:0000313" key="6">
    <source>
        <dbReference type="Proteomes" id="UP000054266"/>
    </source>
</evidence>
<dbReference type="InterPro" id="IPR027417">
    <property type="entry name" value="P-loop_NTPase"/>
</dbReference>
<keyword evidence="6" id="KW-1185">Reference proteome</keyword>
<dbReference type="AlphaFoldDB" id="A0A0D2FLR3"/>
<evidence type="ECO:0000259" key="3">
    <source>
        <dbReference type="Pfam" id="PF24883"/>
    </source>
</evidence>
<sequence>MMDPITIFAVAGNALQFVQLGVDIVSKTIEYSHGGGHSEFQALRDCLQRLSVSNAHLQKSMELNAAHRLPPGPARALHAANVECMRVSNDIATALDKLGFNKPHSVWSSVKLALKSQITEKKLQSFSKNLSHARANLMLSLMVFLNDQSAVNREDMNQQNRMIAEQALKITEESAHIKEDVARLSASLSALKFEHSTASADLGEAMTPHESQLNTISTEVEWLLDKHKNHLLYMIKKLSEHLEQLDGGVKALSSEVRQLLPAMTREILARRQVLESIWFSKIDHRRQRISRAHSRTYQWIFKHKEDEVVLWDDFVDWLHKGEQAVYWVSGKPGSGKSTLMRELDERTGELGPSQGSADAQDFLKASFYFWYAGNNEEKSTSGLLRSLVYQLLLPHPEIIDEVISPWRWEAALTVRSRLREWAETELQEVLSKIVQRLEGTRSILLFIDGLDEQDGSDEEREEVLDLLQTLTKNKNVKACVASRPWNIFRAAFRECPQLRLEELTKDDISYYVRDKLGGNLDFKRLQQQEPDLLRTLTQEVVGKARGVFLWVRLVVRDFLRVLRDGGGSKRLFKELSSIPLELDDYFLRMFESIEKPYRRDASVILQTALCVMDQNTKGEAPRDSGLDFLLIHLHFLEESDDLSFAAKNHLYPVDHDHLHEAQQFLEPLERVLASRCMGLLEVDTDSMASQESGFQNTRGMTLRPWRTRIEFLHRTVRDYFATPAAMCLLHQYTDGPFDAHMFRCNLLVTNMTTKAVSNPPLTMKWESATNFLHQIQSRPDGEEASFSLFDKMVELIEEQALGLGPKARHASISSDHAESLAHWTEHHNNAISLAIQLGWTTYVRTNLTTAMVQGKKGRPLLDYALRPSISKPRQPNHQIASILLSRGACPDTSMDGMFPKSGSWKPDGAGQDATETRLPLQSSLDAHIVQRPSNPIWIYFLISLVSYTELNLETYLETIQALLMHGVHTKATIVDLERALDRTGRSLPGVQDGGRPVLLFPRGLRWAEVNVGEKLYRRLREIKSPESQCAARHVGTACYSFLEVLQSLRLLSEEGQEVPMFPEGDIAAPENRIGSPEHWHQCQHLLPAETSHFPPNASVLGVKRGIEAPSSSGNDLLPEPARFPFSNADGQSYKKGRYV</sequence>
<gene>
    <name evidence="5" type="ORF">PV04_04937</name>
</gene>
<dbReference type="Pfam" id="PF25053">
    <property type="entry name" value="DUF7791"/>
    <property type="match status" value="1"/>
</dbReference>
<evidence type="ECO:0000313" key="5">
    <source>
        <dbReference type="EMBL" id="KIW69033.1"/>
    </source>
</evidence>
<evidence type="ECO:0000259" key="4">
    <source>
        <dbReference type="Pfam" id="PF25053"/>
    </source>
</evidence>
<feature type="region of interest" description="Disordered" evidence="2">
    <location>
        <begin position="1110"/>
        <end position="1139"/>
    </location>
</feature>
<dbReference type="InterPro" id="IPR056884">
    <property type="entry name" value="NPHP3-like_N"/>
</dbReference>
<dbReference type="Proteomes" id="UP000054266">
    <property type="component" value="Unassembled WGS sequence"/>
</dbReference>
<keyword evidence="1" id="KW-0677">Repeat</keyword>
<dbReference type="PANTHER" id="PTHR10039:SF5">
    <property type="entry name" value="NACHT DOMAIN-CONTAINING PROTEIN"/>
    <property type="match status" value="1"/>
</dbReference>
<dbReference type="Gene3D" id="3.40.50.300">
    <property type="entry name" value="P-loop containing nucleotide triphosphate hydrolases"/>
    <property type="match status" value="1"/>
</dbReference>
<evidence type="ECO:0000256" key="2">
    <source>
        <dbReference type="SAM" id="MobiDB-lite"/>
    </source>
</evidence>
<accession>A0A0D2FLR3</accession>
<feature type="domain" description="Nephrocystin 3-like N-terminal" evidence="3">
    <location>
        <begin position="296"/>
        <end position="483"/>
    </location>
</feature>
<dbReference type="Pfam" id="PF24883">
    <property type="entry name" value="NPHP3_N"/>
    <property type="match status" value="1"/>
</dbReference>
<dbReference type="EMBL" id="KN846958">
    <property type="protein sequence ID" value="KIW69033.1"/>
    <property type="molecule type" value="Genomic_DNA"/>
</dbReference>